<keyword evidence="1" id="KW-0503">Monooxygenase</keyword>
<organism evidence="1 2">
    <name type="scientific">Staphylococcus aureus</name>
    <dbReference type="NCBI Taxonomy" id="1280"/>
    <lineage>
        <taxon>Bacteria</taxon>
        <taxon>Bacillati</taxon>
        <taxon>Bacillota</taxon>
        <taxon>Bacilli</taxon>
        <taxon>Bacillales</taxon>
        <taxon>Staphylococcaceae</taxon>
        <taxon>Staphylococcus</taxon>
    </lineage>
</organism>
<evidence type="ECO:0000313" key="2">
    <source>
        <dbReference type="Proteomes" id="UP000255091"/>
    </source>
</evidence>
<dbReference type="EMBL" id="UHAP01000001">
    <property type="protein sequence ID" value="SUK40689.1"/>
    <property type="molecule type" value="Genomic_DNA"/>
</dbReference>
<dbReference type="AlphaFoldDB" id="A0A380DQT2"/>
<evidence type="ECO:0000313" key="1">
    <source>
        <dbReference type="EMBL" id="SUK40689.1"/>
    </source>
</evidence>
<keyword evidence="1" id="KW-0560">Oxidoreductase</keyword>
<proteinExistence type="predicted"/>
<gene>
    <name evidence="1" type="primary">isdG_1</name>
    <name evidence="1" type="ORF">NCTC6133_01361</name>
</gene>
<dbReference type="EC" id="1.14.14.18" evidence="1"/>
<name>A0A380DQT2_STAAU</name>
<protein>
    <submittedName>
        <fullName evidence="1">Heme-degrading monooxygenase isdG</fullName>
        <ecNumber evidence="1">1.14.14.18</ecNumber>
    </submittedName>
</protein>
<sequence>MKFMAENRLTLTKGTAKDIIERFYTRHGLKH</sequence>
<dbReference type="GO" id="GO:0004392">
    <property type="term" value="F:heme oxygenase (decyclizing) activity"/>
    <property type="evidence" value="ECO:0007669"/>
    <property type="project" value="UniProtKB-EC"/>
</dbReference>
<reference evidence="1 2" key="1">
    <citation type="submission" date="2018-06" db="EMBL/GenBank/DDBJ databases">
        <authorList>
            <consortium name="Pathogen Informatics"/>
            <person name="Doyle S."/>
        </authorList>
    </citation>
    <scope>NUCLEOTIDE SEQUENCE [LARGE SCALE GENOMIC DNA]</scope>
    <source>
        <strain evidence="1 2">NCTC6133</strain>
    </source>
</reference>
<dbReference type="Proteomes" id="UP000255091">
    <property type="component" value="Unassembled WGS sequence"/>
</dbReference>
<accession>A0A380DQT2</accession>